<name>A0ABU3DG95_9RHOB</name>
<dbReference type="SMART" id="SM00849">
    <property type="entry name" value="Lactamase_B"/>
    <property type="match status" value="1"/>
</dbReference>
<dbReference type="PANTHER" id="PTHR42978">
    <property type="entry name" value="QUORUM-QUENCHING LACTONASE YTNP-RELATED-RELATED"/>
    <property type="match status" value="1"/>
</dbReference>
<comment type="caution">
    <text evidence="7">The sequence shown here is derived from an EMBL/GenBank/DDBJ whole genome shotgun (WGS) entry which is preliminary data.</text>
</comment>
<gene>
    <name evidence="7" type="ORF">RM543_08450</name>
</gene>
<comment type="similarity">
    <text evidence="1">Belongs to the metallo-beta-lactamase superfamily.</text>
</comment>
<dbReference type="Pfam" id="PF00753">
    <property type="entry name" value="Lactamase_B"/>
    <property type="match status" value="1"/>
</dbReference>
<dbReference type="Proteomes" id="UP001265259">
    <property type="component" value="Unassembled WGS sequence"/>
</dbReference>
<evidence type="ECO:0000256" key="4">
    <source>
        <dbReference type="ARBA" id="ARBA00022833"/>
    </source>
</evidence>
<dbReference type="Gene3D" id="3.60.15.10">
    <property type="entry name" value="Ribonuclease Z/Hydroxyacylglutathione hydrolase-like"/>
    <property type="match status" value="1"/>
</dbReference>
<evidence type="ECO:0000259" key="6">
    <source>
        <dbReference type="SMART" id="SM00849"/>
    </source>
</evidence>
<dbReference type="InterPro" id="IPR001279">
    <property type="entry name" value="Metallo-B-lactamas"/>
</dbReference>
<proteinExistence type="inferred from homology"/>
<evidence type="ECO:0000313" key="7">
    <source>
        <dbReference type="EMBL" id="MDT0682714.1"/>
    </source>
</evidence>
<dbReference type="CDD" id="cd07720">
    <property type="entry name" value="OPHC2-like_MBL-fold"/>
    <property type="match status" value="1"/>
</dbReference>
<organism evidence="7 8">
    <name type="scientific">Tropicimonas omnivorans</name>
    <dbReference type="NCBI Taxonomy" id="3075590"/>
    <lineage>
        <taxon>Bacteria</taxon>
        <taxon>Pseudomonadati</taxon>
        <taxon>Pseudomonadota</taxon>
        <taxon>Alphaproteobacteria</taxon>
        <taxon>Rhodobacterales</taxon>
        <taxon>Roseobacteraceae</taxon>
        <taxon>Tropicimonas</taxon>
    </lineage>
</organism>
<keyword evidence="8" id="KW-1185">Reference proteome</keyword>
<evidence type="ECO:0000313" key="8">
    <source>
        <dbReference type="Proteomes" id="UP001265259"/>
    </source>
</evidence>
<dbReference type="RefSeq" id="WP_311690531.1">
    <property type="nucleotide sequence ID" value="NZ_JAVRHL010000002.1"/>
</dbReference>
<sequence>MTLSRRTALFAGAALPLAATFHAAPARAQEADGASRSGLPSHATLTVGAITVTPLLTSTNVGDDPHSIFGLNVDDETFAAASEERFIPSDRSISFYLPTVVQTDGNTILFDTGNSADEITVALDAAGMAPSDITHVVITHMHPDHIRGLMTEGGEPVFPDAEYISGRVEAEWWAENPNDAYEANIAPLIDRFTLVEDGAEIAPGITAMAAFGHTPGHMTYMIESEDTRLLLMADVANHYVWSVGHPDWEVRYDQDKEMAAETRRRVLGMAAEERFPVLGYHMPFPGVGFIEVDGDGFRFVPHTYQLSF</sequence>
<evidence type="ECO:0000256" key="5">
    <source>
        <dbReference type="SAM" id="SignalP"/>
    </source>
</evidence>
<keyword evidence="3" id="KW-0378">Hydrolase</keyword>
<feature type="signal peptide" evidence="5">
    <location>
        <begin position="1"/>
        <end position="28"/>
    </location>
</feature>
<dbReference type="InterPro" id="IPR006311">
    <property type="entry name" value="TAT_signal"/>
</dbReference>
<keyword evidence="5" id="KW-0732">Signal</keyword>
<evidence type="ECO:0000256" key="3">
    <source>
        <dbReference type="ARBA" id="ARBA00022801"/>
    </source>
</evidence>
<dbReference type="SUPFAM" id="SSF56281">
    <property type="entry name" value="Metallo-hydrolase/oxidoreductase"/>
    <property type="match status" value="1"/>
</dbReference>
<keyword evidence="4" id="KW-0862">Zinc</keyword>
<protein>
    <submittedName>
        <fullName evidence="7">MBL fold metallo-hydrolase</fullName>
    </submittedName>
</protein>
<keyword evidence="2" id="KW-0479">Metal-binding</keyword>
<evidence type="ECO:0000256" key="1">
    <source>
        <dbReference type="ARBA" id="ARBA00007749"/>
    </source>
</evidence>
<accession>A0ABU3DG95</accession>
<dbReference type="PROSITE" id="PS51318">
    <property type="entry name" value="TAT"/>
    <property type="match status" value="1"/>
</dbReference>
<feature type="domain" description="Metallo-beta-lactamase" evidence="6">
    <location>
        <begin position="95"/>
        <end position="281"/>
    </location>
</feature>
<dbReference type="InterPro" id="IPR051013">
    <property type="entry name" value="MBL_superfamily_lactonases"/>
</dbReference>
<dbReference type="InterPro" id="IPR036866">
    <property type="entry name" value="RibonucZ/Hydroxyglut_hydro"/>
</dbReference>
<dbReference type="PANTHER" id="PTHR42978:SF6">
    <property type="entry name" value="QUORUM-QUENCHING LACTONASE YTNP-RELATED"/>
    <property type="match status" value="1"/>
</dbReference>
<feature type="chain" id="PRO_5047101176" evidence="5">
    <location>
        <begin position="29"/>
        <end position="308"/>
    </location>
</feature>
<evidence type="ECO:0000256" key="2">
    <source>
        <dbReference type="ARBA" id="ARBA00022723"/>
    </source>
</evidence>
<reference evidence="7 8" key="1">
    <citation type="submission" date="2023-09" db="EMBL/GenBank/DDBJ databases">
        <authorList>
            <person name="Rey-Velasco X."/>
        </authorList>
    </citation>
    <scope>NUCLEOTIDE SEQUENCE [LARGE SCALE GENOMIC DNA]</scope>
    <source>
        <strain evidence="7 8">F158</strain>
    </source>
</reference>
<dbReference type="EMBL" id="JAVRHL010000002">
    <property type="protein sequence ID" value="MDT0682714.1"/>
    <property type="molecule type" value="Genomic_DNA"/>
</dbReference>